<evidence type="ECO:0000313" key="2">
    <source>
        <dbReference type="EMBL" id="SFQ46512.1"/>
    </source>
</evidence>
<dbReference type="InterPro" id="IPR036761">
    <property type="entry name" value="TTHA0802/YceI-like_sf"/>
</dbReference>
<gene>
    <name evidence="2" type="ORF">SAMN05444277_113122</name>
</gene>
<protein>
    <submittedName>
        <fullName evidence="2">YceI-like domain-containing protein</fullName>
    </submittedName>
</protein>
<evidence type="ECO:0000259" key="1">
    <source>
        <dbReference type="SMART" id="SM00867"/>
    </source>
</evidence>
<reference evidence="2 3" key="1">
    <citation type="submission" date="2016-10" db="EMBL/GenBank/DDBJ databases">
        <authorList>
            <person name="de Groot N.N."/>
        </authorList>
    </citation>
    <scope>NUCLEOTIDE SEQUENCE [LARGE SCALE GENOMIC DNA]</scope>
    <source>
        <strain evidence="2 3">DSM 28286</strain>
    </source>
</reference>
<keyword evidence="3" id="KW-1185">Reference proteome</keyword>
<sequence length="196" mass="21629">MQAPLITDHKINGMKKITALTCFVFSFGLTAFNQTYLTRNGNISFYSHTPLEDIKAQNNEAVSVLNIATSSIQFKVAVKSFHFAKTSMEEHFNTDDYMASSKYPKAGFDGKIDNIAAVDFSKDGSYAVTVSGNLTIRDVTKPVTAKGTIIIKNGKPTATATFTVKRKDYNVIGESFVQKKIAEEIQITVNCVYEVQ</sequence>
<dbReference type="EMBL" id="FOXQ01000013">
    <property type="protein sequence ID" value="SFQ46512.1"/>
    <property type="molecule type" value="Genomic_DNA"/>
</dbReference>
<dbReference type="PANTHER" id="PTHR34406:SF1">
    <property type="entry name" value="PROTEIN YCEI"/>
    <property type="match status" value="1"/>
</dbReference>
<name>A0A1I5YQU0_9BACT</name>
<evidence type="ECO:0000313" key="3">
    <source>
        <dbReference type="Proteomes" id="UP000199031"/>
    </source>
</evidence>
<dbReference type="STRING" id="1465490.SAMN05444277_113122"/>
<dbReference type="Proteomes" id="UP000199031">
    <property type="component" value="Unassembled WGS sequence"/>
</dbReference>
<dbReference type="PANTHER" id="PTHR34406">
    <property type="entry name" value="PROTEIN YCEI"/>
    <property type="match status" value="1"/>
</dbReference>
<dbReference type="InterPro" id="IPR007372">
    <property type="entry name" value="Lipid/polyisoprenoid-bd_YceI"/>
</dbReference>
<organism evidence="2 3">
    <name type="scientific">Parafilimonas terrae</name>
    <dbReference type="NCBI Taxonomy" id="1465490"/>
    <lineage>
        <taxon>Bacteria</taxon>
        <taxon>Pseudomonadati</taxon>
        <taxon>Bacteroidota</taxon>
        <taxon>Chitinophagia</taxon>
        <taxon>Chitinophagales</taxon>
        <taxon>Chitinophagaceae</taxon>
        <taxon>Parafilimonas</taxon>
    </lineage>
</organism>
<dbReference type="AlphaFoldDB" id="A0A1I5YQU0"/>
<dbReference type="OrthoDB" id="116832at2"/>
<dbReference type="SUPFAM" id="SSF101874">
    <property type="entry name" value="YceI-like"/>
    <property type="match status" value="1"/>
</dbReference>
<proteinExistence type="predicted"/>
<dbReference type="Pfam" id="PF04264">
    <property type="entry name" value="YceI"/>
    <property type="match status" value="1"/>
</dbReference>
<accession>A0A1I5YQU0</accession>
<dbReference type="Gene3D" id="2.40.128.110">
    <property type="entry name" value="Lipid/polyisoprenoid-binding, YceI-like"/>
    <property type="match status" value="1"/>
</dbReference>
<feature type="domain" description="Lipid/polyisoprenoid-binding YceI-like" evidence="1">
    <location>
        <begin position="33"/>
        <end position="194"/>
    </location>
</feature>
<dbReference type="SMART" id="SM00867">
    <property type="entry name" value="YceI"/>
    <property type="match status" value="1"/>
</dbReference>